<dbReference type="STRING" id="758825.SAMN02982985_04711"/>
<dbReference type="EMBL" id="FOTW01000025">
    <property type="protein sequence ID" value="SFM61484.1"/>
    <property type="molecule type" value="Genomic_DNA"/>
</dbReference>
<sequence length="392" mass="41494">MPFDLAILFLRHLFSAPPQRRRGATRLPLRPLPGAWPVTQLGLLLLAALLGTAAPAGANANPDAGPAASTATFAAAPARTGEPAPRPRHADALQLAQSGDAARRPAGEAVAVLFPDIGEPYRKVFTEIIDGIEDGGKLRVRSYPVASNADLAELQATLKRNGSRVVIALGRQGVKAASGLEPALGVVVGGVSSVPDADKLNGISLSPDPALLFARLKSLLPAVRRVIVVYNPQNSEALMRQAREAARGLGLELNALEAGDLAGAARRYEAAFAAADGRHDALWLPPDPTTVDEATILPIVLKESWNRNVPIFSSSILHVKKGALFALYPNNYELGRELAGLAAALLQGEPARRGVSPLRAVRIAFNWRTASHIGLNIDAGQQRTFDFLFPEP</sequence>
<protein>
    <submittedName>
        <fullName evidence="1">Putative ABC transport system substrate-binding protein</fullName>
    </submittedName>
</protein>
<name>A0A1I4SAZ9_9BURK</name>
<dbReference type="AlphaFoldDB" id="A0A1I4SAZ9"/>
<reference evidence="1 2" key="1">
    <citation type="submission" date="2016-10" db="EMBL/GenBank/DDBJ databases">
        <authorList>
            <person name="de Groot N.N."/>
        </authorList>
    </citation>
    <scope>NUCLEOTIDE SEQUENCE [LARGE SCALE GENOMIC DNA]</scope>
    <source>
        <strain evidence="1 2">ATCC 43154</strain>
    </source>
</reference>
<dbReference type="Proteomes" id="UP000199470">
    <property type="component" value="Unassembled WGS sequence"/>
</dbReference>
<accession>A0A1I4SAZ9</accession>
<dbReference type="Pfam" id="PF04392">
    <property type="entry name" value="ABC_sub_bind"/>
    <property type="match status" value="1"/>
</dbReference>
<dbReference type="Gene3D" id="3.40.50.2300">
    <property type="match status" value="1"/>
</dbReference>
<gene>
    <name evidence="1" type="ORF">SAMN02982985_04711</name>
</gene>
<dbReference type="PANTHER" id="PTHR35271">
    <property type="entry name" value="ABC TRANSPORTER, SUBSTRATE-BINDING LIPOPROTEIN-RELATED"/>
    <property type="match status" value="1"/>
</dbReference>
<proteinExistence type="predicted"/>
<organism evidence="1 2">
    <name type="scientific">Rugamonas rubra</name>
    <dbReference type="NCBI Taxonomy" id="758825"/>
    <lineage>
        <taxon>Bacteria</taxon>
        <taxon>Pseudomonadati</taxon>
        <taxon>Pseudomonadota</taxon>
        <taxon>Betaproteobacteria</taxon>
        <taxon>Burkholderiales</taxon>
        <taxon>Oxalobacteraceae</taxon>
        <taxon>Telluria group</taxon>
        <taxon>Rugamonas</taxon>
    </lineage>
</organism>
<evidence type="ECO:0000313" key="1">
    <source>
        <dbReference type="EMBL" id="SFM61484.1"/>
    </source>
</evidence>
<dbReference type="InterPro" id="IPR007487">
    <property type="entry name" value="ABC_transpt-TYRBP-like"/>
</dbReference>
<dbReference type="PANTHER" id="PTHR35271:SF1">
    <property type="entry name" value="ABC TRANSPORTER, SUBSTRATE-BINDING LIPOPROTEIN"/>
    <property type="match status" value="1"/>
</dbReference>
<keyword evidence="2" id="KW-1185">Reference proteome</keyword>
<evidence type="ECO:0000313" key="2">
    <source>
        <dbReference type="Proteomes" id="UP000199470"/>
    </source>
</evidence>